<dbReference type="EMBL" id="JBGMEK010000086">
    <property type="protein sequence ID" value="MFA0813330.1"/>
    <property type="molecule type" value="Genomic_DNA"/>
</dbReference>
<feature type="coiled-coil region" evidence="1">
    <location>
        <begin position="424"/>
        <end position="458"/>
    </location>
</feature>
<feature type="compositionally biased region" description="Basic and acidic residues" evidence="2">
    <location>
        <begin position="921"/>
        <end position="931"/>
    </location>
</feature>
<dbReference type="RefSeq" id="WP_371841139.1">
    <property type="nucleotide sequence ID" value="NZ_JBGMEK010000086.1"/>
</dbReference>
<evidence type="ECO:0008006" key="5">
    <source>
        <dbReference type="Google" id="ProtNLM"/>
    </source>
</evidence>
<feature type="compositionally biased region" description="Basic and acidic residues" evidence="2">
    <location>
        <begin position="898"/>
        <end position="908"/>
    </location>
</feature>
<reference evidence="3 4" key="1">
    <citation type="submission" date="2024-08" db="EMBL/GenBank/DDBJ databases">
        <authorList>
            <person name="Ishaq N."/>
        </authorList>
    </citation>
    <scope>NUCLEOTIDE SEQUENCE [LARGE SCALE GENOMIC DNA]</scope>
    <source>
        <strain evidence="3 4">DSM 18651</strain>
    </source>
</reference>
<dbReference type="Proteomes" id="UP001569428">
    <property type="component" value="Unassembled WGS sequence"/>
</dbReference>
<proteinExistence type="predicted"/>
<name>A0ABV4P5R2_9GAMM</name>
<evidence type="ECO:0000256" key="2">
    <source>
        <dbReference type="SAM" id="MobiDB-lite"/>
    </source>
</evidence>
<feature type="coiled-coil region" evidence="1">
    <location>
        <begin position="813"/>
        <end position="840"/>
    </location>
</feature>
<organism evidence="3 4">
    <name type="scientific">Microbulbifer epialgicus</name>
    <dbReference type="NCBI Taxonomy" id="393907"/>
    <lineage>
        <taxon>Bacteria</taxon>
        <taxon>Pseudomonadati</taxon>
        <taxon>Pseudomonadota</taxon>
        <taxon>Gammaproteobacteria</taxon>
        <taxon>Cellvibrionales</taxon>
        <taxon>Microbulbiferaceae</taxon>
        <taxon>Microbulbifer</taxon>
    </lineage>
</organism>
<keyword evidence="1" id="KW-0175">Coiled coil</keyword>
<protein>
    <recommendedName>
        <fullName evidence="5">Chromosome segregation ATPase</fullName>
    </recommendedName>
</protein>
<evidence type="ECO:0000256" key="1">
    <source>
        <dbReference type="SAM" id="Coils"/>
    </source>
</evidence>
<sequence length="1479" mass="165935">MTNGGGKTTLGEGITGLLSRDQTLISRTKSKFSPKSSKVWSHFQIELIRPLSNAGQSDFLTDQGNDINGEHWVFGMYCYNNDQAMNYYYFQGRLEDLPIGNEKGKKISLLSNEDFVAARKQISGLSMGPHEDEWEDALSLKANLPQSIVRQLADFQKRGGQDKSALLYEIKPRSGQTYAEVFFHKVLAPAIMEGIMDREGEEGEVSLEDSVERSVFSTVTAKQNTEAKRRETKDLGESVDQLSQVMKAVDGVETKSEEFRKQLGKIQHDVQLLTELVERGGLPGILKGDFPDGKVGEVARNLVIEPGSTEPRLLDKGLSVLVGRQPKHINELAQRNSIEGWDASQVIDFTCDFKLRGATHGGRRSGKSYSLSGAVNIVKASSSLAQELTKETAREFIEDAFSWFDNVADTNVYRQMFVEHTEFIKSLRHTVEEESNRSQELQGRITALQNQQQRMETNQGLHAAMVESGFFSDDELQAPMKTGEIVGSELKNAQDAKSAFDLLNAKLEEYKASWTEFVATFGKDAIPEDITNEKKEDKDRLTKSRSDISRKLDDLSKSLNTCRVALSKTRTTLAEQKQKLDRLSEGRSHYDAFVSRFGDVSPVGAENSWRRSLAKSEQKEAKFLPEETRCLEGVNALHRYRQAVSEIKTPGQWLDDIQVRRNGIAVELSQANDLLSDLRVQRVALNNESIAANASTRQALAKLDEDSIDHQSLHQVIEGLGLENERKRQMLGVFSALLFAPVLATEEGAQKAAKTFESNGAQIPVFLYRSVSEYCRNADIECIGDTLMVGTTTGIITRSVECLLDPGLVEREKEHLDSQIKKKELLIDKLNTESESISDETENVQLAIRARKAIDNSEPDTLKSIQTELEECRLDKEKYFKLTSEEVISMTRSAEDYVQRGGREEDARLSSSIESLEEEERLSAEKISENELREEELADERDRVSQEIDSVLPEELLLILNGASVFYRKDGPSFMATKDDESERLSIGLKRAQNRHAYEKHFEGAQSYVDSLEEGDGEAKLLEKIADLSRKKEAADLSRTSAFEKIEPIEKNLPDIWKAMESIDNAVLLAIKKYRSVAGVSEDVVMNECEAALDDPLMLVCNNLKSQADEKGAKDARHHANGVRDRLEEIDIDRKAADLRRTKESLRNKISEFVNQSMRIGSVATGLKPVEAQTLKEVKGSEDIPKIRSLYEGILDQHEKSKGMLEKFESSERESRQLVTSRLAHLIDYAATDLGILKSVVGSKRGSHTSYFNVNADVLDKSGIKRLMDGIVAEVDIQEHQRRERQAKGALGKDDDAYHDSLRATIRETMYKAIFSNPTITYVNTSIRSGGGEHEFNSKLSEGQKAALSLMWAIRLAEFSIEREAKRLSTRRSQQKAREMSTNIMLIDGMFSNLSNRELIDSSMSGIESTRGSFQLIGLIHNPHYQNDFNKFPVLIVGKKEGNGKEGNHQRGWVNFCEESENEAILKTAQIRHIPKLDA</sequence>
<keyword evidence="4" id="KW-1185">Reference proteome</keyword>
<accession>A0ABV4P5R2</accession>
<evidence type="ECO:0000313" key="4">
    <source>
        <dbReference type="Proteomes" id="UP001569428"/>
    </source>
</evidence>
<comment type="caution">
    <text evidence="3">The sequence shown here is derived from an EMBL/GenBank/DDBJ whole genome shotgun (WGS) entry which is preliminary data.</text>
</comment>
<gene>
    <name evidence="3" type="ORF">ACCI49_20730</name>
</gene>
<evidence type="ECO:0000313" key="3">
    <source>
        <dbReference type="EMBL" id="MFA0813330.1"/>
    </source>
</evidence>
<feature type="region of interest" description="Disordered" evidence="2">
    <location>
        <begin position="898"/>
        <end position="944"/>
    </location>
</feature>